<protein>
    <recommendedName>
        <fullName evidence="1">DUF58 domain-containing protein</fullName>
    </recommendedName>
</protein>
<reference evidence="2 3" key="1">
    <citation type="submission" date="2022-11" db="EMBL/GenBank/DDBJ databases">
        <title>Haliovirga abyssi gen. nov., sp. nov., a mesophilic fermentative bacterium isolated from the Iheya North hydrothermal field and the proposal of Haliovirgaceae fam. nov.</title>
        <authorList>
            <person name="Miyazaki U."/>
            <person name="Tame A."/>
            <person name="Miyazaki J."/>
            <person name="Takai K."/>
            <person name="Sawayama S."/>
            <person name="Kitajima M."/>
            <person name="Okamoto A."/>
            <person name="Nakagawa S."/>
        </authorList>
    </citation>
    <scope>NUCLEOTIDE SEQUENCE [LARGE SCALE GENOMIC DNA]</scope>
    <source>
        <strain evidence="2 3">IC12</strain>
    </source>
</reference>
<gene>
    <name evidence="2" type="ORF">HLVA_08970</name>
</gene>
<evidence type="ECO:0000313" key="3">
    <source>
        <dbReference type="Proteomes" id="UP001321582"/>
    </source>
</evidence>
<evidence type="ECO:0000313" key="2">
    <source>
        <dbReference type="EMBL" id="BDU50328.1"/>
    </source>
</evidence>
<dbReference type="InterPro" id="IPR036465">
    <property type="entry name" value="vWFA_dom_sf"/>
</dbReference>
<dbReference type="RefSeq" id="WP_307905260.1">
    <property type="nucleotide sequence ID" value="NZ_AP027059.1"/>
</dbReference>
<organism evidence="2 3">
    <name type="scientific">Haliovirga abyssi</name>
    <dbReference type="NCBI Taxonomy" id="2996794"/>
    <lineage>
        <taxon>Bacteria</taxon>
        <taxon>Fusobacteriati</taxon>
        <taxon>Fusobacteriota</taxon>
        <taxon>Fusobacteriia</taxon>
        <taxon>Fusobacteriales</taxon>
        <taxon>Haliovirgaceae</taxon>
        <taxon>Haliovirga</taxon>
    </lineage>
</organism>
<proteinExistence type="predicted"/>
<dbReference type="Pfam" id="PF01882">
    <property type="entry name" value="DUF58"/>
    <property type="match status" value="1"/>
</dbReference>
<feature type="domain" description="DUF58" evidence="1">
    <location>
        <begin position="42"/>
        <end position="236"/>
    </location>
</feature>
<evidence type="ECO:0000259" key="1">
    <source>
        <dbReference type="Pfam" id="PF01882"/>
    </source>
</evidence>
<dbReference type="InterPro" id="IPR002881">
    <property type="entry name" value="DUF58"/>
</dbReference>
<dbReference type="PANTHER" id="PTHR33608">
    <property type="entry name" value="BLL2464 PROTEIN"/>
    <property type="match status" value="1"/>
</dbReference>
<accession>A0AAU9D6Z7</accession>
<sequence length="273" mass="32078">MVDKEILKKLRKIEIKSNRIAEEIFTGEYHSVFRGNGMEFEEIREYSLGDDIRNIDWNVTARQNKAYVKKFKEERELNFFLLIDMSCSTTYGDKKNMIAEIGATLAFSALKNNDKIGGMLFTDEVEKIVPAKKGKKHVLSIIESILEYSPKNRKTDIKKALEYFFRFEKKKSVVFIISDFLDEGYEDELKKLKMKHDIILIRIIDRSESLIPKGAIFSFRDLETGEEVIIDNSKRSLELSSQLKIFSKNMINVYTDMDFVKPLMLFFKKRMRR</sequence>
<name>A0AAU9D6Z7_9FUSO</name>
<keyword evidence="3" id="KW-1185">Reference proteome</keyword>
<dbReference type="SUPFAM" id="SSF53300">
    <property type="entry name" value="vWA-like"/>
    <property type="match status" value="1"/>
</dbReference>
<dbReference type="EMBL" id="AP027059">
    <property type="protein sequence ID" value="BDU50328.1"/>
    <property type="molecule type" value="Genomic_DNA"/>
</dbReference>
<dbReference type="AlphaFoldDB" id="A0AAU9D6Z7"/>
<dbReference type="PANTHER" id="PTHR33608:SF6">
    <property type="entry name" value="BLL2464 PROTEIN"/>
    <property type="match status" value="1"/>
</dbReference>
<dbReference type="KEGG" id="haby:HLVA_08970"/>
<dbReference type="Proteomes" id="UP001321582">
    <property type="component" value="Chromosome"/>
</dbReference>
<dbReference type="Gene3D" id="3.40.50.410">
    <property type="entry name" value="von Willebrand factor, type A domain"/>
    <property type="match status" value="1"/>
</dbReference>